<accession>A0A8X6K3Z6</accession>
<gene>
    <name evidence="2" type="ORF">TNCT_343891</name>
</gene>
<dbReference type="AlphaFoldDB" id="A0A8X6K3Z6"/>
<keyword evidence="3" id="KW-1185">Reference proteome</keyword>
<sequence length="327" mass="36975">MNNTPQGGNNTPSTSHNGNNQYYPSGSVEDHSKKKADPILPNFDDVLTKYDLELPKIKSKSICAKHSRYEGLFRAMNCYPISAELVDEEENRQSIFVECELPEKSDDNKTNKSGSVKANKKTKPYYSNVYHSTFKRTQITSSVVDEVDEIDENKHSIFEVCELPQRSVATKKAESVSAEETKQTELFYNDIYLGTFQLTNAQRASRLMGPKPTPVNSISVSQTDSDSLTVEYRSSMSTCKDSKTPCAQSCSQNDSSEKCSVDEFRSSSEVPGSSEHQNFSRYQLIFPPLRRSISEPHVLHPQNRCIRVRNYLQTAAQFFRLNLGCRK</sequence>
<feature type="compositionally biased region" description="Basic and acidic residues" evidence="1">
    <location>
        <begin position="28"/>
        <end position="37"/>
    </location>
</feature>
<comment type="caution">
    <text evidence="2">The sequence shown here is derived from an EMBL/GenBank/DDBJ whole genome shotgun (WGS) entry which is preliminary data.</text>
</comment>
<dbReference type="OrthoDB" id="6443152at2759"/>
<evidence type="ECO:0000313" key="2">
    <source>
        <dbReference type="EMBL" id="GFR29931.1"/>
    </source>
</evidence>
<feature type="compositionally biased region" description="Polar residues" evidence="1">
    <location>
        <begin position="1"/>
        <end position="24"/>
    </location>
</feature>
<evidence type="ECO:0000256" key="1">
    <source>
        <dbReference type="SAM" id="MobiDB-lite"/>
    </source>
</evidence>
<name>A0A8X6K3Z6_TRICU</name>
<feature type="region of interest" description="Disordered" evidence="1">
    <location>
        <begin position="1"/>
        <end position="38"/>
    </location>
</feature>
<protein>
    <submittedName>
        <fullName evidence="2">Uncharacterized protein</fullName>
    </submittedName>
</protein>
<dbReference type="Proteomes" id="UP000887116">
    <property type="component" value="Unassembled WGS sequence"/>
</dbReference>
<reference evidence="2" key="1">
    <citation type="submission" date="2020-07" db="EMBL/GenBank/DDBJ databases">
        <title>Multicomponent nature underlies the extraordinary mechanical properties of spider dragline silk.</title>
        <authorList>
            <person name="Kono N."/>
            <person name="Nakamura H."/>
            <person name="Mori M."/>
            <person name="Yoshida Y."/>
            <person name="Ohtoshi R."/>
            <person name="Malay A.D."/>
            <person name="Moran D.A.P."/>
            <person name="Tomita M."/>
            <person name="Numata K."/>
            <person name="Arakawa K."/>
        </authorList>
    </citation>
    <scope>NUCLEOTIDE SEQUENCE</scope>
</reference>
<proteinExistence type="predicted"/>
<evidence type="ECO:0000313" key="3">
    <source>
        <dbReference type="Proteomes" id="UP000887116"/>
    </source>
</evidence>
<organism evidence="2 3">
    <name type="scientific">Trichonephila clavata</name>
    <name type="common">Joro spider</name>
    <name type="synonym">Nephila clavata</name>
    <dbReference type="NCBI Taxonomy" id="2740835"/>
    <lineage>
        <taxon>Eukaryota</taxon>
        <taxon>Metazoa</taxon>
        <taxon>Ecdysozoa</taxon>
        <taxon>Arthropoda</taxon>
        <taxon>Chelicerata</taxon>
        <taxon>Arachnida</taxon>
        <taxon>Araneae</taxon>
        <taxon>Araneomorphae</taxon>
        <taxon>Entelegynae</taxon>
        <taxon>Araneoidea</taxon>
        <taxon>Nephilidae</taxon>
        <taxon>Trichonephila</taxon>
    </lineage>
</organism>
<dbReference type="EMBL" id="BMAO01019333">
    <property type="protein sequence ID" value="GFR29931.1"/>
    <property type="molecule type" value="Genomic_DNA"/>
</dbReference>